<dbReference type="InterPro" id="IPR013785">
    <property type="entry name" value="Aldolase_TIM"/>
</dbReference>
<proteinExistence type="predicted"/>
<dbReference type="AlphaFoldDB" id="A0A9E4ZK89"/>
<gene>
    <name evidence="10" type="ORF">FKB36_04040</name>
</gene>
<protein>
    <submittedName>
        <fullName evidence="10">KamA family radical SAM protein</fullName>
    </submittedName>
</protein>
<evidence type="ECO:0000256" key="3">
    <source>
        <dbReference type="ARBA" id="ARBA00022691"/>
    </source>
</evidence>
<evidence type="ECO:0000256" key="8">
    <source>
        <dbReference type="SAM" id="MobiDB-lite"/>
    </source>
</evidence>
<dbReference type="SFLD" id="SFLDS00029">
    <property type="entry name" value="Radical_SAM"/>
    <property type="match status" value="1"/>
</dbReference>
<dbReference type="SUPFAM" id="SSF102114">
    <property type="entry name" value="Radical SAM enzymes"/>
    <property type="match status" value="1"/>
</dbReference>
<dbReference type="EMBL" id="VHLL01000002">
    <property type="protein sequence ID" value="MCT8336684.1"/>
    <property type="molecule type" value="Genomic_DNA"/>
</dbReference>
<evidence type="ECO:0000256" key="6">
    <source>
        <dbReference type="ARBA" id="ARBA00023004"/>
    </source>
</evidence>
<dbReference type="PANTHER" id="PTHR30538:SF0">
    <property type="entry name" value="L-LYSINE 2,3-AMINOMUTASE AQ_1632-RELATED"/>
    <property type="match status" value="1"/>
</dbReference>
<dbReference type="GO" id="GO:0003824">
    <property type="term" value="F:catalytic activity"/>
    <property type="evidence" value="ECO:0007669"/>
    <property type="project" value="InterPro"/>
</dbReference>
<dbReference type="SFLD" id="SFLDG01070">
    <property type="entry name" value="PLP-dependent"/>
    <property type="match status" value="1"/>
</dbReference>
<feature type="domain" description="Radical SAM core" evidence="9">
    <location>
        <begin position="99"/>
        <end position="318"/>
    </location>
</feature>
<evidence type="ECO:0000259" key="9">
    <source>
        <dbReference type="PROSITE" id="PS51918"/>
    </source>
</evidence>
<organism evidence="10 11">
    <name type="scientific">Methanoculleus formosensis</name>
    <dbReference type="NCBI Taxonomy" id="2590886"/>
    <lineage>
        <taxon>Archaea</taxon>
        <taxon>Methanobacteriati</taxon>
        <taxon>Methanobacteriota</taxon>
        <taxon>Stenosarchaea group</taxon>
        <taxon>Methanomicrobia</taxon>
        <taxon>Methanomicrobiales</taxon>
        <taxon>Methanomicrobiaceae</taxon>
        <taxon>Methanoculleus</taxon>
    </lineage>
</organism>
<keyword evidence="2" id="KW-0004">4Fe-4S</keyword>
<keyword evidence="7" id="KW-0411">Iron-sulfur</keyword>
<dbReference type="PANTHER" id="PTHR30538">
    <property type="entry name" value="LYSINE 2,3-AMINOMUTASE-RELATED"/>
    <property type="match status" value="1"/>
</dbReference>
<dbReference type="GO" id="GO:0051539">
    <property type="term" value="F:4 iron, 4 sulfur cluster binding"/>
    <property type="evidence" value="ECO:0007669"/>
    <property type="project" value="UniProtKB-KW"/>
</dbReference>
<keyword evidence="4" id="KW-0479">Metal-binding</keyword>
<comment type="caution">
    <text evidence="10">The sequence shown here is derived from an EMBL/GenBank/DDBJ whole genome shotgun (WGS) entry which is preliminary data.</text>
</comment>
<comment type="cofactor">
    <cofactor evidence="1">
        <name>pyridoxal 5'-phosphate</name>
        <dbReference type="ChEBI" id="CHEBI:597326"/>
    </cofactor>
</comment>
<dbReference type="GO" id="GO:0046872">
    <property type="term" value="F:metal ion binding"/>
    <property type="evidence" value="ECO:0007669"/>
    <property type="project" value="UniProtKB-KW"/>
</dbReference>
<dbReference type="Gene3D" id="3.20.20.70">
    <property type="entry name" value="Aldolase class I"/>
    <property type="match status" value="1"/>
</dbReference>
<keyword evidence="3" id="KW-0949">S-adenosyl-L-methionine</keyword>
<keyword evidence="11" id="KW-1185">Reference proteome</keyword>
<dbReference type="RefSeq" id="WP_261596751.1">
    <property type="nucleotide sequence ID" value="NZ_VHLL01000002.1"/>
</dbReference>
<sequence>MNTTYDIQNTIGEETVNPIYLSSLDSVPGLGPEERARLAEVTDLFAFRANDYYLSLIDWDDPADPIRRLIVPTVEELEPWGELDPSSERRYTRAPGLQHKYRETALLLVSEVCGGLCRYCFRKRLFIEEAHEVNNEISAGLAYIRDHPEITNVLLTGGDPLFLDTGRLLDIVRQIREIDHVGIIRIGTKMPAYNPFRIINDPMLLDMIRGYSMDEKRIYIMAQFNHPRELTDAACRAVALLQEAGAVVMNQTPLIRGINDDPEVLAALFDKLSFIGANPYYVFQCRPSVGNRTFAVPVEESYRIFEQARTICSGLAKRARFVISHATGKIEVLGKTDRHTYFKYNQAADPGDLGRFMVYRSNPDAYWFDDYMELVDEGRVREPADDAPDTSAQPGQGCTLG</sequence>
<dbReference type="NCBIfam" id="TIGR00238">
    <property type="entry name" value="KamA family radical SAM protein"/>
    <property type="match status" value="1"/>
</dbReference>
<reference evidence="10" key="1">
    <citation type="submission" date="2019-06" db="EMBL/GenBank/DDBJ databases">
        <title>Methanoculleus strain from Tamsui River, Taipei, Taiwan.</title>
        <authorList>
            <person name="You Y.-T."/>
            <person name="Chen S.-C."/>
            <person name="Lai S.-J."/>
            <person name="Lee Y.-C."/>
            <person name="Lai M.-C."/>
        </authorList>
    </citation>
    <scope>NUCLEOTIDE SEQUENCE</scope>
    <source>
        <strain evidence="10">Afa-1</strain>
    </source>
</reference>
<evidence type="ECO:0000313" key="10">
    <source>
        <dbReference type="EMBL" id="MCT8336684.1"/>
    </source>
</evidence>
<evidence type="ECO:0000256" key="7">
    <source>
        <dbReference type="ARBA" id="ARBA00023014"/>
    </source>
</evidence>
<name>A0A9E4ZK89_9EURY</name>
<keyword evidence="5" id="KW-0663">Pyridoxal phosphate</keyword>
<accession>A0A9E4ZK89</accession>
<feature type="compositionally biased region" description="Polar residues" evidence="8">
    <location>
        <begin position="390"/>
        <end position="401"/>
    </location>
</feature>
<dbReference type="Proteomes" id="UP001065682">
    <property type="component" value="Unassembled WGS sequence"/>
</dbReference>
<evidence type="ECO:0000256" key="5">
    <source>
        <dbReference type="ARBA" id="ARBA00022898"/>
    </source>
</evidence>
<dbReference type="InterPro" id="IPR058240">
    <property type="entry name" value="rSAM_sf"/>
</dbReference>
<keyword evidence="6" id="KW-0408">Iron</keyword>
<feature type="region of interest" description="Disordered" evidence="8">
    <location>
        <begin position="382"/>
        <end position="401"/>
    </location>
</feature>
<dbReference type="InterPro" id="IPR003739">
    <property type="entry name" value="Lys_aminomutase/Glu_NH3_mut"/>
</dbReference>
<evidence type="ECO:0000256" key="1">
    <source>
        <dbReference type="ARBA" id="ARBA00001933"/>
    </source>
</evidence>
<dbReference type="InterPro" id="IPR007197">
    <property type="entry name" value="rSAM"/>
</dbReference>
<dbReference type="CDD" id="cd01335">
    <property type="entry name" value="Radical_SAM"/>
    <property type="match status" value="1"/>
</dbReference>
<dbReference type="PROSITE" id="PS51918">
    <property type="entry name" value="RADICAL_SAM"/>
    <property type="match status" value="1"/>
</dbReference>
<evidence type="ECO:0000256" key="2">
    <source>
        <dbReference type="ARBA" id="ARBA00022485"/>
    </source>
</evidence>
<evidence type="ECO:0000256" key="4">
    <source>
        <dbReference type="ARBA" id="ARBA00022723"/>
    </source>
</evidence>
<dbReference type="Pfam" id="PF04055">
    <property type="entry name" value="Radical_SAM"/>
    <property type="match status" value="1"/>
</dbReference>
<evidence type="ECO:0000313" key="11">
    <source>
        <dbReference type="Proteomes" id="UP001065682"/>
    </source>
</evidence>